<evidence type="ECO:0000256" key="1">
    <source>
        <dbReference type="ARBA" id="ARBA00022490"/>
    </source>
</evidence>
<evidence type="ECO:0000313" key="4">
    <source>
        <dbReference type="EMBL" id="CEJ58636.1"/>
    </source>
</evidence>
<dbReference type="GO" id="GO:0016783">
    <property type="term" value="F:sulfurtransferase activity"/>
    <property type="evidence" value="ECO:0007669"/>
    <property type="project" value="TreeGrafter"/>
</dbReference>
<comment type="pathway">
    <text evidence="3">tRNA modification; 5-methoxycarbonylmethyl-2-thiouridine-tRNA biosynthesis.</text>
</comment>
<dbReference type="GO" id="GO:0000049">
    <property type="term" value="F:tRNA binding"/>
    <property type="evidence" value="ECO:0007669"/>
    <property type="project" value="InterPro"/>
</dbReference>
<evidence type="ECO:0000256" key="3">
    <source>
        <dbReference type="HAMAP-Rule" id="MF_03054"/>
    </source>
</evidence>
<organism evidence="4 5">
    <name type="scientific">Penicillium brasilianum</name>
    <dbReference type="NCBI Taxonomy" id="104259"/>
    <lineage>
        <taxon>Eukaryota</taxon>
        <taxon>Fungi</taxon>
        <taxon>Dikarya</taxon>
        <taxon>Ascomycota</taxon>
        <taxon>Pezizomycotina</taxon>
        <taxon>Eurotiomycetes</taxon>
        <taxon>Eurotiomycetidae</taxon>
        <taxon>Eurotiales</taxon>
        <taxon>Aspergillaceae</taxon>
        <taxon>Penicillium</taxon>
    </lineage>
</organism>
<comment type="function">
    <text evidence="3">Plays a central role in 2-thiolation of mcm(5)S(2)U at tRNA wobble positions of tRNA(Lys), tRNA(Glu) and tRNA(Gln). May act by forming a heterodimer with NCS6 that ligates sulfur from thiocarboxylated URM1 onto the uridine of tRNAs at wobble position. Prior mcm(5) tRNA modification by the elongator complex is required for 2-thiolation. May also be involved in protein urmylation.</text>
</comment>
<protein>
    <recommendedName>
        <fullName evidence="3">Cytoplasmic tRNA 2-thiolation protein 2</fullName>
    </recommendedName>
</protein>
<dbReference type="STRING" id="104259.A0A0F7TS57"/>
<comment type="similarity">
    <text evidence="3">Belongs to the CTU2/NCS2 family.</text>
</comment>
<dbReference type="HAMAP" id="MF_03054">
    <property type="entry name" value="CTU2"/>
    <property type="match status" value="1"/>
</dbReference>
<dbReference type="Gene3D" id="3.40.50.620">
    <property type="entry name" value="HUPs"/>
    <property type="match status" value="1"/>
</dbReference>
<dbReference type="InterPro" id="IPR019407">
    <property type="entry name" value="CTU2"/>
</dbReference>
<dbReference type="PANTHER" id="PTHR20882:SF14">
    <property type="entry name" value="CYTOPLASMIC TRNA 2-THIOLATION PROTEIN 2"/>
    <property type="match status" value="1"/>
</dbReference>
<keyword evidence="2 3" id="KW-0819">tRNA processing</keyword>
<dbReference type="AlphaFoldDB" id="A0A0F7TS57"/>
<dbReference type="OrthoDB" id="25129at2759"/>
<proteinExistence type="inferred from homology"/>
<accession>A0A0F7TS57</accession>
<dbReference type="InterPro" id="IPR014729">
    <property type="entry name" value="Rossmann-like_a/b/a_fold"/>
</dbReference>
<keyword evidence="5" id="KW-1185">Reference proteome</keyword>
<dbReference type="GO" id="GO:0005829">
    <property type="term" value="C:cytosol"/>
    <property type="evidence" value="ECO:0007669"/>
    <property type="project" value="TreeGrafter"/>
</dbReference>
<dbReference type="GO" id="GO:0032447">
    <property type="term" value="P:protein urmylation"/>
    <property type="evidence" value="ECO:0007669"/>
    <property type="project" value="UniProtKB-UniRule"/>
</dbReference>
<keyword evidence="1 3" id="KW-0963">Cytoplasm</keyword>
<gene>
    <name evidence="3" type="primary">NCS2</name>
    <name evidence="3" type="synonym">CTU2</name>
    <name evidence="4" type="ORF">PMG11_07286</name>
</gene>
<dbReference type="EMBL" id="CDHK01000006">
    <property type="protein sequence ID" value="CEJ58636.1"/>
    <property type="molecule type" value="Genomic_DNA"/>
</dbReference>
<comment type="subcellular location">
    <subcellularLocation>
        <location evidence="3">Cytoplasm</location>
    </subcellularLocation>
</comment>
<sequence length="371" mass="40946">MPAKDFIRPCMDCRDAEAVLDTRKRQYCGNCFQRFAAHKVFTRMSKYKQMKRGTGQIPKLLLPLSLGVSSSVMLHIINGDLERQLAKTFVNVGFELTILVVDPSTILAPDSKYNQAYEAVTKAFPKLTFNRLPFHSVFEYIPDMKEIIQEYAGSSFTDDESRSNEDRLTAFRASISTATSKADLDSVLLTRLVVGYAKSVGCETVIWGDSDTRLAAKTLAGVAKGRGASLTWSVSDGMSPWGVAFDFPLRDLSKPELEQFKSVCEELSDIVVPDEPISDNVLTKNLSIDELMMRYVRTQGEKYRGVMANVSRTANKLESTSGSDDVLCPLCGGHVGNVKGNSGVTVANKSSDNYSSKFCYGCMRSRPDSTC</sequence>
<dbReference type="GO" id="GO:0016779">
    <property type="term" value="F:nucleotidyltransferase activity"/>
    <property type="evidence" value="ECO:0007669"/>
    <property type="project" value="UniProtKB-UniRule"/>
</dbReference>
<evidence type="ECO:0000313" key="5">
    <source>
        <dbReference type="Proteomes" id="UP000042958"/>
    </source>
</evidence>
<dbReference type="PANTHER" id="PTHR20882">
    <property type="entry name" value="CYTOPLASMIC TRNA 2-THIOLATION PROTEIN 2"/>
    <property type="match status" value="1"/>
</dbReference>
<evidence type="ECO:0000256" key="2">
    <source>
        <dbReference type="ARBA" id="ARBA00022694"/>
    </source>
</evidence>
<dbReference type="Pfam" id="PF10288">
    <property type="entry name" value="CTU2"/>
    <property type="match status" value="1"/>
</dbReference>
<dbReference type="GO" id="GO:0002143">
    <property type="term" value="P:tRNA wobble position uridine thiolation"/>
    <property type="evidence" value="ECO:0007669"/>
    <property type="project" value="TreeGrafter"/>
</dbReference>
<name>A0A0F7TS57_PENBI</name>
<dbReference type="UniPathway" id="UPA00988"/>
<reference evidence="5" key="1">
    <citation type="journal article" date="2015" name="Genome Announc.">
        <title>Draft genome sequence of the fungus Penicillium brasilianum MG11.</title>
        <authorList>
            <person name="Horn F."/>
            <person name="Linde J."/>
            <person name="Mattern D.J."/>
            <person name="Walther G."/>
            <person name="Guthke R."/>
            <person name="Brakhage A.A."/>
            <person name="Valiante V."/>
        </authorList>
    </citation>
    <scope>NUCLEOTIDE SEQUENCE [LARGE SCALE GENOMIC DNA]</scope>
    <source>
        <strain evidence="5">MG11</strain>
    </source>
</reference>
<dbReference type="Proteomes" id="UP000042958">
    <property type="component" value="Unassembled WGS sequence"/>
</dbReference>